<dbReference type="PANTHER" id="PTHR19879:SF9">
    <property type="entry name" value="TRANSCRIPTION INITIATION FACTOR TFIID SUBUNIT 5"/>
    <property type="match status" value="1"/>
</dbReference>
<dbReference type="InterPro" id="IPR007111">
    <property type="entry name" value="NACHT_NTPase"/>
</dbReference>
<dbReference type="HOGENOM" id="CLU_005071_2_0_3"/>
<dbReference type="SUPFAM" id="SSF50998">
    <property type="entry name" value="Quinoprotein alcohol dehydrogenase-like"/>
    <property type="match status" value="2"/>
</dbReference>
<organism evidence="6 7">
    <name type="scientific">Acaryochloris marina (strain MBIC 11017)</name>
    <dbReference type="NCBI Taxonomy" id="329726"/>
    <lineage>
        <taxon>Bacteria</taxon>
        <taxon>Bacillati</taxon>
        <taxon>Cyanobacteriota</taxon>
        <taxon>Cyanophyceae</taxon>
        <taxon>Acaryochloridales</taxon>
        <taxon>Acaryochloridaceae</taxon>
        <taxon>Acaryochloris</taxon>
    </lineage>
</organism>
<evidence type="ECO:0000259" key="5">
    <source>
        <dbReference type="Pfam" id="PF26355"/>
    </source>
</evidence>
<keyword evidence="1 3" id="KW-0853">WD repeat</keyword>
<feature type="repeat" description="WD" evidence="3">
    <location>
        <begin position="614"/>
        <end position="655"/>
    </location>
</feature>
<name>A8ZPE2_ACAM1</name>
<dbReference type="PROSITE" id="PS50082">
    <property type="entry name" value="WD_REPEATS_2"/>
    <property type="match status" value="10"/>
</dbReference>
<dbReference type="InterPro" id="IPR058651">
    <property type="entry name" value="HTH_VMAP-M9"/>
</dbReference>
<geneLocation type="plasmid" evidence="6 7">
    <name>pREB5</name>
</geneLocation>
<evidence type="ECO:0000256" key="3">
    <source>
        <dbReference type="PROSITE-ProRule" id="PRU00221"/>
    </source>
</evidence>
<evidence type="ECO:0000256" key="2">
    <source>
        <dbReference type="ARBA" id="ARBA00022737"/>
    </source>
</evidence>
<feature type="repeat" description="WD" evidence="3">
    <location>
        <begin position="998"/>
        <end position="1039"/>
    </location>
</feature>
<dbReference type="Gene3D" id="3.40.50.300">
    <property type="entry name" value="P-loop containing nucleotide triphosphate hydrolases"/>
    <property type="match status" value="1"/>
</dbReference>
<feature type="repeat" description="WD" evidence="3">
    <location>
        <begin position="656"/>
        <end position="703"/>
    </location>
</feature>
<dbReference type="InterPro" id="IPR036322">
    <property type="entry name" value="WD40_repeat_dom_sf"/>
</dbReference>
<keyword evidence="7" id="KW-1185">Reference proteome</keyword>
<gene>
    <name evidence="6" type="ordered locus">AM1_E0109</name>
</gene>
<sequence>MPFTPEEAVISLNRILSAKNIDFRLSDVQSLIFSGCWENKSYAQIAMDSGYEANYIKKVGSNLWQQLSTVFATKVTKNNIRVILTTHLQDTHNLSLPAVTPDHHAPHLDWGDANPLSTFWGRQQELMTLEQWVTQDRCNLITIQGIGGIGKSALAVKLAHQLQDQFNVVIWRSLKNLPPLTELMADLLLGVSHQQLTEIPNTPSELISLFVNYLQQQPCLIVLDNAESLLQTGEQFGTYQPGYEDYGKFLRQIGEAVHQSCLLLTTRELPEEIAILAGELLPIRVLKLAGLGTASAHQLLEAKGLMGTPEGTTALINFYRGNPLALKIVATSIQDIFAGNIAEFLDQGNIAFKGIQRLLHQQFQRLSDLEVKVMNWLAIHREPMTPKQLLDDLTESFSPGLLYQTLEALSRRSLIEQGIPIQHETEAPSLGFTLQPMVMEYIIDQLVAEFSQDIVNHQFSSLNQYALVQVIAHEYVRETQIRLMVEPILQRLEKTFKDSTRLVQHLKQFLAQMQTSSLTIHYAAGNVLNLLRRCEADISDLNLSQLTIQQADLRSLKLHRVNFAQADLKTTLFSETLGSIFDLAFSPEGDVLAIATNEEVKLYHYPQLREFASLVGHRILVWSLAFSEDGLLLASSGIDHTIKIWNVSTGLCLHTLEGHQAGVFSVAFEPQGSKGSEDYILASASHDGSVKLWNVSQQICLQTLQVENKLPRKVSFDSIGEKFVVGYVDGSIRVSNSALSEECWLPSDIGSPESPLSFNPSNQTLAMGYGNGLIKLWNVSLQQCENVLEGHTSPILSLEYCANGQILASGSADNTVRLWDAQTGQCLKCLLGHFSRVSAIAWHPSTRSLVSGSEDSTVKVWNKQSGQLMKHIYGHNDCVWTIAFSPNQPIIAVGSNDRGLRIWDTQTGQCLHDLAGHTGRVKTVAYSADGQLLVSVTYGYEIKVWDPEEGRCLQTLQTSGKWCWDTALSHDGRTLAMSGGDNEIQLKNLGTGQQLAPLVGHQDYSLGIAFSPDSQRIASTSWDQTVKLWDLSTGECLQTIPDDDWAWTLAYHPFEPLVVTGCNGGTVKLWDITNGQCLNVLKGHQGLVMTVCFSPDGQTIVSGSADRTIKLWDRHTGQCLQTLVGHADGIFTVAFSSFNQTLASGSVDESVRIWDFKSGECLQTLRFPRLYEDMNIREARGLTSTQINRLKKLGATV</sequence>
<dbReference type="InterPro" id="IPR027417">
    <property type="entry name" value="P-loop_NTPase"/>
</dbReference>
<dbReference type="Proteomes" id="UP000000268">
    <property type="component" value="Plasmid pREB5"/>
</dbReference>
<dbReference type="InterPro" id="IPR011047">
    <property type="entry name" value="Quinoprotein_ADH-like_sf"/>
</dbReference>
<feature type="repeat" description="WD" evidence="3">
    <location>
        <begin position="830"/>
        <end position="871"/>
    </location>
</feature>
<dbReference type="InterPro" id="IPR019775">
    <property type="entry name" value="WD40_repeat_CS"/>
</dbReference>
<dbReference type="EMBL" id="CP000842">
    <property type="protein sequence ID" value="ABW32878.1"/>
    <property type="molecule type" value="Genomic_DNA"/>
</dbReference>
<keyword evidence="6" id="KW-0614">Plasmid</keyword>
<feature type="domain" description="NACHT" evidence="4">
    <location>
        <begin position="140"/>
        <end position="300"/>
    </location>
</feature>
<accession>A8ZPE2</accession>
<dbReference type="InterPro" id="IPR001680">
    <property type="entry name" value="WD40_rpt"/>
</dbReference>
<feature type="domain" description="vWA-MoxR associated protein N-terminal HTH" evidence="5">
    <location>
        <begin position="9"/>
        <end position="85"/>
    </location>
</feature>
<dbReference type="PRINTS" id="PR00364">
    <property type="entry name" value="DISEASERSIST"/>
</dbReference>
<feature type="repeat" description="WD" evidence="3">
    <location>
        <begin position="872"/>
        <end position="913"/>
    </location>
</feature>
<dbReference type="SUPFAM" id="SSF52540">
    <property type="entry name" value="P-loop containing nucleoside triphosphate hydrolases"/>
    <property type="match status" value="1"/>
</dbReference>
<dbReference type="OrthoDB" id="434800at2"/>
<dbReference type="Pfam" id="PF00400">
    <property type="entry name" value="WD40"/>
    <property type="match status" value="10"/>
</dbReference>
<reference evidence="6 7" key="1">
    <citation type="journal article" date="2008" name="Proc. Natl. Acad. Sci. U.S.A.">
        <title>Niche adaptation and genome expansion in the chlorophyll d-producing cyanobacterium Acaryochloris marina.</title>
        <authorList>
            <person name="Swingley W.D."/>
            <person name="Chen M."/>
            <person name="Cheung P.C."/>
            <person name="Conrad A.L."/>
            <person name="Dejesa L.C."/>
            <person name="Hao J."/>
            <person name="Honchak B.M."/>
            <person name="Karbach L.E."/>
            <person name="Kurdoglu A."/>
            <person name="Lahiri S."/>
            <person name="Mastrian S.D."/>
            <person name="Miyashita H."/>
            <person name="Page L."/>
            <person name="Ramakrishna P."/>
            <person name="Satoh S."/>
            <person name="Sattley W.M."/>
            <person name="Shimada Y."/>
            <person name="Taylor H.L."/>
            <person name="Tomo T."/>
            <person name="Tsuchiya T."/>
            <person name="Wang Z.T."/>
            <person name="Raymond J."/>
            <person name="Mimuro M."/>
            <person name="Blankenship R.E."/>
            <person name="Touchman J.W."/>
        </authorList>
    </citation>
    <scope>NUCLEOTIDE SEQUENCE [LARGE SCALE GENOMIC DNA]</scope>
    <source>
        <strain evidence="7">MBIC 11017</strain>
        <plasmid evidence="7">Plasmid pREB5</plasmid>
    </source>
</reference>
<feature type="repeat" description="WD" evidence="3">
    <location>
        <begin position="1081"/>
        <end position="1122"/>
    </location>
</feature>
<dbReference type="CDD" id="cd00200">
    <property type="entry name" value="WD40"/>
    <property type="match status" value="2"/>
</dbReference>
<feature type="repeat" description="WD" evidence="3">
    <location>
        <begin position="914"/>
        <end position="955"/>
    </location>
</feature>
<dbReference type="SMART" id="SM00320">
    <property type="entry name" value="WD40"/>
    <property type="match status" value="14"/>
</dbReference>
<evidence type="ECO:0000313" key="7">
    <source>
        <dbReference type="Proteomes" id="UP000000268"/>
    </source>
</evidence>
<keyword evidence="2" id="KW-0677">Repeat</keyword>
<dbReference type="InterPro" id="IPR020472">
    <property type="entry name" value="WD40_PAC1"/>
</dbReference>
<dbReference type="KEGG" id="amr:AM1_E0109"/>
<protein>
    <submittedName>
        <fullName evidence="6">WD-repeat protein</fullName>
    </submittedName>
</protein>
<dbReference type="InterPro" id="IPR015943">
    <property type="entry name" value="WD40/YVTN_repeat-like_dom_sf"/>
</dbReference>
<evidence type="ECO:0000256" key="1">
    <source>
        <dbReference type="ARBA" id="ARBA00022574"/>
    </source>
</evidence>
<evidence type="ECO:0000313" key="6">
    <source>
        <dbReference type="EMBL" id="ABW32878.1"/>
    </source>
</evidence>
<dbReference type="Gene3D" id="2.130.10.10">
    <property type="entry name" value="YVTN repeat-like/Quinoprotein amine dehydrogenase"/>
    <property type="match status" value="5"/>
</dbReference>
<dbReference type="Pfam" id="PF05729">
    <property type="entry name" value="NACHT"/>
    <property type="match status" value="1"/>
</dbReference>
<proteinExistence type="predicted"/>
<dbReference type="PANTHER" id="PTHR19879">
    <property type="entry name" value="TRANSCRIPTION INITIATION FACTOR TFIID"/>
    <property type="match status" value="1"/>
</dbReference>
<feature type="repeat" description="WD" evidence="3">
    <location>
        <begin position="1048"/>
        <end position="1080"/>
    </location>
</feature>
<dbReference type="PROSITE" id="PS50294">
    <property type="entry name" value="WD_REPEATS_REGION"/>
    <property type="match status" value="9"/>
</dbReference>
<feature type="repeat" description="WD" evidence="3">
    <location>
        <begin position="1123"/>
        <end position="1164"/>
    </location>
</feature>
<dbReference type="SUPFAM" id="SSF50978">
    <property type="entry name" value="WD40 repeat-like"/>
    <property type="match status" value="1"/>
</dbReference>
<dbReference type="PRINTS" id="PR00320">
    <property type="entry name" value="GPROTEINBRPT"/>
</dbReference>
<dbReference type="PROSITE" id="PS00678">
    <property type="entry name" value="WD_REPEATS_1"/>
    <property type="match status" value="5"/>
</dbReference>
<dbReference type="AlphaFoldDB" id="A8ZPE2"/>
<dbReference type="Pfam" id="PF26355">
    <property type="entry name" value="HTH_VMAP-M9"/>
    <property type="match status" value="1"/>
</dbReference>
<feature type="repeat" description="WD" evidence="3">
    <location>
        <begin position="788"/>
        <end position="829"/>
    </location>
</feature>
<evidence type="ECO:0000259" key="4">
    <source>
        <dbReference type="Pfam" id="PF05729"/>
    </source>
</evidence>